<dbReference type="EMBL" id="MFLN01000009">
    <property type="protein sequence ID" value="OGG67438.1"/>
    <property type="molecule type" value="Genomic_DNA"/>
</dbReference>
<gene>
    <name evidence="2" type="ORF">A3C21_01340</name>
</gene>
<reference evidence="2 3" key="1">
    <citation type="journal article" date="2016" name="Nat. Commun.">
        <title>Thousands of microbial genomes shed light on interconnected biogeochemical processes in an aquifer system.</title>
        <authorList>
            <person name="Anantharaman K."/>
            <person name="Brown C.T."/>
            <person name="Hug L.A."/>
            <person name="Sharon I."/>
            <person name="Castelle C.J."/>
            <person name="Probst A.J."/>
            <person name="Thomas B.C."/>
            <person name="Singh A."/>
            <person name="Wilkins M.J."/>
            <person name="Karaoz U."/>
            <person name="Brodie E.L."/>
            <person name="Williams K.H."/>
            <person name="Hubbard S.S."/>
            <person name="Banfield J.F."/>
        </authorList>
    </citation>
    <scope>NUCLEOTIDE SEQUENCE [LARGE SCALE GENOMIC DNA]</scope>
</reference>
<organism evidence="2 3">
    <name type="scientific">Candidatus Kaiserbacteria bacterium RIFCSPHIGHO2_02_FULL_59_21</name>
    <dbReference type="NCBI Taxonomy" id="1798500"/>
    <lineage>
        <taxon>Bacteria</taxon>
        <taxon>Candidatus Kaiseribacteriota</taxon>
    </lineage>
</organism>
<dbReference type="Proteomes" id="UP000178572">
    <property type="component" value="Unassembled WGS sequence"/>
</dbReference>
<evidence type="ECO:0000259" key="1">
    <source>
        <dbReference type="Pfam" id="PF00085"/>
    </source>
</evidence>
<sequence length="125" mass="13589">MKKGALIFWLGILLLVVAGAGMAVFVRTGPGNLDGFAQCLKDKGAVFYGAFWCPHCQKQKAMFGSAAPLLPYVECSTPDGKGQLQVCKDKNVTNYPTWEFADESRLTGERALQELAEKTDCALPK</sequence>
<dbReference type="Pfam" id="PF00085">
    <property type="entry name" value="Thioredoxin"/>
    <property type="match status" value="1"/>
</dbReference>
<proteinExistence type="predicted"/>
<dbReference type="InterPro" id="IPR013766">
    <property type="entry name" value="Thioredoxin_domain"/>
</dbReference>
<evidence type="ECO:0000313" key="3">
    <source>
        <dbReference type="Proteomes" id="UP000178572"/>
    </source>
</evidence>
<protein>
    <recommendedName>
        <fullName evidence="1">Thioredoxin domain-containing protein</fullName>
    </recommendedName>
</protein>
<dbReference type="AlphaFoldDB" id="A0A1F6E198"/>
<dbReference type="PANTHER" id="PTHR34573">
    <property type="entry name" value="VKC DOMAIN-CONTAINING PROTEIN"/>
    <property type="match status" value="1"/>
</dbReference>
<name>A0A1F6E198_9BACT</name>
<dbReference type="Gene3D" id="3.40.30.10">
    <property type="entry name" value="Glutaredoxin"/>
    <property type="match status" value="1"/>
</dbReference>
<accession>A0A1F6E198</accession>
<evidence type="ECO:0000313" key="2">
    <source>
        <dbReference type="EMBL" id="OGG67438.1"/>
    </source>
</evidence>
<comment type="caution">
    <text evidence="2">The sequence shown here is derived from an EMBL/GenBank/DDBJ whole genome shotgun (WGS) entry which is preliminary data.</text>
</comment>
<dbReference type="InterPro" id="IPR036249">
    <property type="entry name" value="Thioredoxin-like_sf"/>
</dbReference>
<feature type="domain" description="Thioredoxin" evidence="1">
    <location>
        <begin position="46"/>
        <end position="110"/>
    </location>
</feature>
<dbReference type="STRING" id="1798500.A3C21_01340"/>
<dbReference type="SUPFAM" id="SSF52833">
    <property type="entry name" value="Thioredoxin-like"/>
    <property type="match status" value="1"/>
</dbReference>
<dbReference type="PANTHER" id="PTHR34573:SF1">
    <property type="entry name" value="VITAMIN K EPOXIDE REDUCTASE DOMAIN-CONTAINING PROTEIN"/>
    <property type="match status" value="1"/>
</dbReference>